<dbReference type="InterPro" id="IPR007627">
    <property type="entry name" value="RNA_pol_sigma70_r2"/>
</dbReference>
<dbReference type="InterPro" id="IPR014327">
    <property type="entry name" value="RNA_pol_sigma70_bacteroid"/>
</dbReference>
<proteinExistence type="inferred from homology"/>
<comment type="caution">
    <text evidence="7">The sequence shown here is derived from an EMBL/GenBank/DDBJ whole genome shotgun (WGS) entry which is preliminary data.</text>
</comment>
<organism evidence="7 8">
    <name type="scientific">Parabacteroides segnis</name>
    <dbReference type="NCBI Taxonomy" id="2763058"/>
    <lineage>
        <taxon>Bacteria</taxon>
        <taxon>Pseudomonadati</taxon>
        <taxon>Bacteroidota</taxon>
        <taxon>Bacteroidia</taxon>
        <taxon>Bacteroidales</taxon>
        <taxon>Tannerellaceae</taxon>
        <taxon>Parabacteroides</taxon>
    </lineage>
</organism>
<evidence type="ECO:0000313" key="8">
    <source>
        <dbReference type="Proteomes" id="UP000644010"/>
    </source>
</evidence>
<dbReference type="InterPro" id="IPR039425">
    <property type="entry name" value="RNA_pol_sigma-70-like"/>
</dbReference>
<dbReference type="InterPro" id="IPR013325">
    <property type="entry name" value="RNA_pol_sigma_r2"/>
</dbReference>
<evidence type="ECO:0000256" key="4">
    <source>
        <dbReference type="ARBA" id="ARBA00023163"/>
    </source>
</evidence>
<dbReference type="Gene3D" id="1.10.10.10">
    <property type="entry name" value="Winged helix-like DNA-binding domain superfamily/Winged helix DNA-binding domain"/>
    <property type="match status" value="1"/>
</dbReference>
<dbReference type="NCBIfam" id="TIGR02985">
    <property type="entry name" value="Sig70_bacteroi1"/>
    <property type="match status" value="1"/>
</dbReference>
<dbReference type="InterPro" id="IPR013324">
    <property type="entry name" value="RNA_pol_sigma_r3/r4-like"/>
</dbReference>
<protein>
    <submittedName>
        <fullName evidence="7">RNA polymerase sigma-70 factor</fullName>
    </submittedName>
</protein>
<dbReference type="Pfam" id="PF08281">
    <property type="entry name" value="Sigma70_r4_2"/>
    <property type="match status" value="1"/>
</dbReference>
<evidence type="ECO:0000256" key="3">
    <source>
        <dbReference type="ARBA" id="ARBA00023082"/>
    </source>
</evidence>
<feature type="domain" description="RNA polymerase sigma-70 region 2" evidence="5">
    <location>
        <begin position="21"/>
        <end position="86"/>
    </location>
</feature>
<accession>A0ABR7DZ75</accession>
<gene>
    <name evidence="7" type="ORF">H8S77_04915</name>
</gene>
<dbReference type="Proteomes" id="UP000644010">
    <property type="component" value="Unassembled WGS sequence"/>
</dbReference>
<keyword evidence="3" id="KW-0731">Sigma factor</keyword>
<dbReference type="PANTHER" id="PTHR43133">
    <property type="entry name" value="RNA POLYMERASE ECF-TYPE SIGMA FACTO"/>
    <property type="match status" value="1"/>
</dbReference>
<reference evidence="7 8" key="1">
    <citation type="submission" date="2020-08" db="EMBL/GenBank/DDBJ databases">
        <title>Genome public.</title>
        <authorList>
            <person name="Liu C."/>
            <person name="Sun Q."/>
        </authorList>
    </citation>
    <scope>NUCLEOTIDE SEQUENCE [LARGE SCALE GENOMIC DNA]</scope>
    <source>
        <strain evidence="7 8">BX2</strain>
    </source>
</reference>
<evidence type="ECO:0000259" key="6">
    <source>
        <dbReference type="Pfam" id="PF08281"/>
    </source>
</evidence>
<dbReference type="PANTHER" id="PTHR43133:SF46">
    <property type="entry name" value="RNA POLYMERASE SIGMA-70 FACTOR ECF SUBFAMILY"/>
    <property type="match status" value="1"/>
</dbReference>
<dbReference type="Gene3D" id="1.10.1740.10">
    <property type="match status" value="1"/>
</dbReference>
<dbReference type="InterPro" id="IPR036388">
    <property type="entry name" value="WH-like_DNA-bd_sf"/>
</dbReference>
<feature type="domain" description="RNA polymerase sigma factor 70 region 4 type 2" evidence="6">
    <location>
        <begin position="120"/>
        <end position="170"/>
    </location>
</feature>
<dbReference type="InterPro" id="IPR013249">
    <property type="entry name" value="RNA_pol_sigma70_r4_t2"/>
</dbReference>
<sequence length="177" mass="20652">MQAILEDLATKSSEPAFKSLYFSYSDRIMRYLVMYVKSSQIAEELVSDVFFALWENRKQLVEITNFDAYIYRIAKFRVLKYLRDNKTLTVDLDEVPIELFAFTETTPEDDYISRELIDTLNEAIEQLPTKSKLAFKLVREDGMKYKDAAEHLGISVKTLEAQLTYAMKKIAKIFNID</sequence>
<comment type="similarity">
    <text evidence="1">Belongs to the sigma-70 factor family. ECF subfamily.</text>
</comment>
<evidence type="ECO:0000313" key="7">
    <source>
        <dbReference type="EMBL" id="MBC5642223.1"/>
    </source>
</evidence>
<name>A0ABR7DZ75_9BACT</name>
<keyword evidence="8" id="KW-1185">Reference proteome</keyword>
<dbReference type="NCBIfam" id="TIGR02937">
    <property type="entry name" value="sigma70-ECF"/>
    <property type="match status" value="1"/>
</dbReference>
<dbReference type="SUPFAM" id="SSF88659">
    <property type="entry name" value="Sigma3 and sigma4 domains of RNA polymerase sigma factors"/>
    <property type="match status" value="1"/>
</dbReference>
<dbReference type="SUPFAM" id="SSF88946">
    <property type="entry name" value="Sigma2 domain of RNA polymerase sigma factors"/>
    <property type="match status" value="1"/>
</dbReference>
<keyword evidence="2" id="KW-0805">Transcription regulation</keyword>
<dbReference type="InterPro" id="IPR014284">
    <property type="entry name" value="RNA_pol_sigma-70_dom"/>
</dbReference>
<evidence type="ECO:0000256" key="2">
    <source>
        <dbReference type="ARBA" id="ARBA00023015"/>
    </source>
</evidence>
<dbReference type="EMBL" id="JACOOI010000003">
    <property type="protein sequence ID" value="MBC5642223.1"/>
    <property type="molecule type" value="Genomic_DNA"/>
</dbReference>
<evidence type="ECO:0000256" key="1">
    <source>
        <dbReference type="ARBA" id="ARBA00010641"/>
    </source>
</evidence>
<dbReference type="Pfam" id="PF04542">
    <property type="entry name" value="Sigma70_r2"/>
    <property type="match status" value="1"/>
</dbReference>
<evidence type="ECO:0000259" key="5">
    <source>
        <dbReference type="Pfam" id="PF04542"/>
    </source>
</evidence>
<keyword evidence="4" id="KW-0804">Transcription</keyword>